<keyword evidence="4" id="KW-1185">Reference proteome</keyword>
<gene>
    <name evidence="3" type="ORF">DWV06_08220</name>
</gene>
<evidence type="ECO:0000259" key="2">
    <source>
        <dbReference type="Pfam" id="PF01370"/>
    </source>
</evidence>
<organism evidence="3 4">
    <name type="scientific">Anaerosacchariphilus polymeriproducens</name>
    <dbReference type="NCBI Taxonomy" id="1812858"/>
    <lineage>
        <taxon>Bacteria</taxon>
        <taxon>Bacillati</taxon>
        <taxon>Bacillota</taxon>
        <taxon>Clostridia</taxon>
        <taxon>Lachnospirales</taxon>
        <taxon>Lachnospiraceae</taxon>
        <taxon>Anaerosacchariphilus</taxon>
    </lineage>
</organism>
<name>A0A371AW91_9FIRM</name>
<dbReference type="Proteomes" id="UP000255036">
    <property type="component" value="Unassembled WGS sequence"/>
</dbReference>
<feature type="domain" description="NAD-dependent epimerase/dehydratase" evidence="2">
    <location>
        <begin position="9"/>
        <end position="220"/>
    </location>
</feature>
<dbReference type="InterPro" id="IPR001509">
    <property type="entry name" value="Epimerase_deHydtase"/>
</dbReference>
<evidence type="ECO:0000256" key="1">
    <source>
        <dbReference type="ARBA" id="ARBA00007637"/>
    </source>
</evidence>
<dbReference type="PANTHER" id="PTHR43000">
    <property type="entry name" value="DTDP-D-GLUCOSE 4,6-DEHYDRATASE-RELATED"/>
    <property type="match status" value="1"/>
</dbReference>
<proteinExistence type="inferred from homology"/>
<evidence type="ECO:0000313" key="3">
    <source>
        <dbReference type="EMBL" id="RDU23833.1"/>
    </source>
</evidence>
<dbReference type="EMBL" id="QRCT01000019">
    <property type="protein sequence ID" value="RDU23833.1"/>
    <property type="molecule type" value="Genomic_DNA"/>
</dbReference>
<reference evidence="3 4" key="1">
    <citation type="submission" date="2018-07" db="EMBL/GenBank/DDBJ databases">
        <title>Anaerosacharophilus polymeroproducens gen. nov. sp. nov., an anaerobic bacterium isolated from salt field.</title>
        <authorList>
            <person name="Kim W."/>
            <person name="Yang S.-H."/>
            <person name="Oh J."/>
            <person name="Lee J.-H."/>
            <person name="Kwon K.K."/>
        </authorList>
    </citation>
    <scope>NUCLEOTIDE SEQUENCE [LARGE SCALE GENOMIC DNA]</scope>
    <source>
        <strain evidence="3 4">MCWD5</strain>
    </source>
</reference>
<accession>A0A371AW91</accession>
<sequence>MKGENIMNILIMGGTRFVSKSLAIFLIDKGHKVSIFTRNKIPVDYTGIVEHFIGDRKILADLQKIKEIDFDIVFDISAYELLDVKNLFSCLNKISLKRYIFCSSGSVYSPTIEMAKEFSECGYNQNWGEYGLNKLKIEEFLMKEFEKYGLPISIVRPTYIYGKGNVLYREAFFFERIMQQKIIPIPDSDSKIQHIYIDDLLKIFEELMYLDKANGQVFNVTHPEEISWESLVKTAASVVGTEAKIKKVNYVGKLKPREFFPFRDYTYLLSIDKLKEYNVSTPEIDLKKGLELSYNWIIDEKWRISDEIMCKVEEVIKI</sequence>
<dbReference type="AlphaFoldDB" id="A0A371AW91"/>
<evidence type="ECO:0000313" key="4">
    <source>
        <dbReference type="Proteomes" id="UP000255036"/>
    </source>
</evidence>
<dbReference type="SUPFAM" id="SSF51735">
    <property type="entry name" value="NAD(P)-binding Rossmann-fold domains"/>
    <property type="match status" value="1"/>
</dbReference>
<dbReference type="Gene3D" id="3.40.50.720">
    <property type="entry name" value="NAD(P)-binding Rossmann-like Domain"/>
    <property type="match status" value="1"/>
</dbReference>
<dbReference type="Pfam" id="PF01370">
    <property type="entry name" value="Epimerase"/>
    <property type="match status" value="1"/>
</dbReference>
<comment type="caution">
    <text evidence="3">The sequence shown here is derived from an EMBL/GenBank/DDBJ whole genome shotgun (WGS) entry which is preliminary data.</text>
</comment>
<dbReference type="InterPro" id="IPR036291">
    <property type="entry name" value="NAD(P)-bd_dom_sf"/>
</dbReference>
<protein>
    <submittedName>
        <fullName evidence="3">NAD-dependent epimerase/dehydratase family protein</fullName>
    </submittedName>
</protein>
<comment type="similarity">
    <text evidence="1">Belongs to the NAD(P)-dependent epimerase/dehydratase family.</text>
</comment>